<gene>
    <name evidence="1" type="ORF">PB1_05417</name>
</gene>
<dbReference type="RefSeq" id="WP_003351160.1">
    <property type="nucleotide sequence ID" value="NZ_AFEU01000002.1"/>
</dbReference>
<comment type="caution">
    <text evidence="1">The sequence shown here is derived from an EMBL/GenBank/DDBJ whole genome shotgun (WGS) entry which is preliminary data.</text>
</comment>
<evidence type="ECO:0000313" key="2">
    <source>
        <dbReference type="Proteomes" id="UP000010523"/>
    </source>
</evidence>
<proteinExistence type="predicted"/>
<evidence type="ECO:0000313" key="1">
    <source>
        <dbReference type="EMBL" id="EIJ79778.1"/>
    </source>
</evidence>
<reference evidence="1 2" key="1">
    <citation type="journal article" date="2012" name="Appl. Environ. Microbiol.">
        <title>Genome Sequence of Thermotolerant Bacillus methanolicus: Features and Regulation Related to Methylotrophy and Production of L-Lysine and L-Glutamate from Methanol.</title>
        <authorList>
            <person name="Heggeset T.M."/>
            <person name="Krog A."/>
            <person name="Balzer S."/>
            <person name="Wentzel A."/>
            <person name="Ellingsen T.E."/>
            <person name="Brautaset T."/>
        </authorList>
    </citation>
    <scope>NUCLEOTIDE SEQUENCE [LARGE SCALE GENOMIC DNA]</scope>
    <source>
        <strain evidence="1 2">PB1</strain>
    </source>
</reference>
<organism evidence="1 2">
    <name type="scientific">Bacillus methanolicus PB1</name>
    <dbReference type="NCBI Taxonomy" id="997296"/>
    <lineage>
        <taxon>Bacteria</taxon>
        <taxon>Bacillati</taxon>
        <taxon>Bacillota</taxon>
        <taxon>Bacilli</taxon>
        <taxon>Bacillales</taxon>
        <taxon>Bacillaceae</taxon>
        <taxon>Bacillus</taxon>
    </lineage>
</organism>
<accession>I3DZV7</accession>
<keyword evidence="2" id="KW-1185">Reference proteome</keyword>
<dbReference type="AlphaFoldDB" id="I3DZV7"/>
<name>I3DZV7_BACMT</name>
<dbReference type="Proteomes" id="UP000010523">
    <property type="component" value="Unassembled WGS sequence"/>
</dbReference>
<dbReference type="PATRIC" id="fig|997296.3.peg.1161"/>
<evidence type="ECO:0008006" key="3">
    <source>
        <dbReference type="Google" id="ProtNLM"/>
    </source>
</evidence>
<sequence length="56" mass="6829">MLVLKHYFLSDIERFQKEKIVLDSMKSLTEEEVFAMDDRELMEIYNECVKEKLITR</sequence>
<protein>
    <recommendedName>
        <fullName evidence="3">Fur-regulated basic protein FbpA</fullName>
    </recommendedName>
</protein>
<dbReference type="EMBL" id="AFEU01000002">
    <property type="protein sequence ID" value="EIJ79778.1"/>
    <property type="molecule type" value="Genomic_DNA"/>
</dbReference>